<dbReference type="InterPro" id="IPR009800">
    <property type="entry name" value="HCR"/>
</dbReference>
<dbReference type="GO" id="GO:0005634">
    <property type="term" value="C:nucleus"/>
    <property type="evidence" value="ECO:0007669"/>
    <property type="project" value="UniProtKB-SubCell"/>
</dbReference>
<dbReference type="GO" id="GO:0006611">
    <property type="term" value="P:protein export from nucleus"/>
    <property type="evidence" value="ECO:0007669"/>
    <property type="project" value="TreeGrafter"/>
</dbReference>
<evidence type="ECO:0000313" key="13">
    <source>
        <dbReference type="EMBL" id="VDI77119.1"/>
    </source>
</evidence>
<evidence type="ECO:0000256" key="5">
    <source>
        <dbReference type="ARBA" id="ARBA00022473"/>
    </source>
</evidence>
<dbReference type="OrthoDB" id="193258at2759"/>
<feature type="coiled-coil region" evidence="11">
    <location>
        <begin position="168"/>
        <end position="290"/>
    </location>
</feature>
<dbReference type="GO" id="GO:0005737">
    <property type="term" value="C:cytoplasm"/>
    <property type="evidence" value="ECO:0007669"/>
    <property type="project" value="UniProtKB-SubCell"/>
</dbReference>
<feature type="region of interest" description="Disordered" evidence="12">
    <location>
        <begin position="635"/>
        <end position="669"/>
    </location>
</feature>
<evidence type="ECO:0000256" key="6">
    <source>
        <dbReference type="ARBA" id="ARBA00022490"/>
    </source>
</evidence>
<protein>
    <recommendedName>
        <fullName evidence="4">Coiled-coil alpha-helical rod protein 1</fullName>
    </recommendedName>
    <alternativeName>
        <fullName evidence="10">Alpha-helical coiled-coil rod protein</fullName>
    </alternativeName>
</protein>
<keyword evidence="9" id="KW-0539">Nucleus</keyword>
<evidence type="ECO:0000256" key="10">
    <source>
        <dbReference type="ARBA" id="ARBA00031932"/>
    </source>
</evidence>
<evidence type="ECO:0000256" key="9">
    <source>
        <dbReference type="ARBA" id="ARBA00023242"/>
    </source>
</evidence>
<name>A0A8B6HCX0_MYTGA</name>
<dbReference type="PANTHER" id="PTHR46822:SF1">
    <property type="entry name" value="COILED-COIL ALPHA-HELICAL ROD PROTEIN 1"/>
    <property type="match status" value="1"/>
</dbReference>
<evidence type="ECO:0000256" key="3">
    <source>
        <dbReference type="ARBA" id="ARBA00004496"/>
    </source>
</evidence>
<keyword evidence="7" id="KW-0221">Differentiation</keyword>
<keyword evidence="14" id="KW-1185">Reference proteome</keyword>
<comment type="function">
    <text evidence="1">May be a regulator of keratinocyte proliferation or differentiation.</text>
</comment>
<accession>A0A8B6HCX0</accession>
<keyword evidence="5" id="KW-0217">Developmental protein</keyword>
<evidence type="ECO:0000256" key="11">
    <source>
        <dbReference type="SAM" id="Coils"/>
    </source>
</evidence>
<dbReference type="PANTHER" id="PTHR46822">
    <property type="entry name" value="COILED-COIL ALPHA-HELICAL ROD PROTEIN 1"/>
    <property type="match status" value="1"/>
</dbReference>
<dbReference type="Proteomes" id="UP000596742">
    <property type="component" value="Unassembled WGS sequence"/>
</dbReference>
<evidence type="ECO:0000256" key="1">
    <source>
        <dbReference type="ARBA" id="ARBA00003936"/>
    </source>
</evidence>
<dbReference type="GO" id="GO:0005814">
    <property type="term" value="C:centriole"/>
    <property type="evidence" value="ECO:0007669"/>
    <property type="project" value="TreeGrafter"/>
</dbReference>
<keyword evidence="6" id="KW-0963">Cytoplasm</keyword>
<dbReference type="GO" id="GO:0030154">
    <property type="term" value="P:cell differentiation"/>
    <property type="evidence" value="ECO:0007669"/>
    <property type="project" value="UniProtKB-KW"/>
</dbReference>
<dbReference type="AlphaFoldDB" id="A0A8B6HCX0"/>
<feature type="compositionally biased region" description="Basic and acidic residues" evidence="12">
    <location>
        <begin position="653"/>
        <end position="667"/>
    </location>
</feature>
<feature type="coiled-coil region" evidence="11">
    <location>
        <begin position="543"/>
        <end position="620"/>
    </location>
</feature>
<comment type="subcellular location">
    <subcellularLocation>
        <location evidence="3">Cytoplasm</location>
    </subcellularLocation>
    <subcellularLocation>
        <location evidence="2">Nucleus</location>
    </subcellularLocation>
</comment>
<feature type="coiled-coil region" evidence="11">
    <location>
        <begin position="103"/>
        <end position="130"/>
    </location>
</feature>
<dbReference type="EMBL" id="UYJE01009823">
    <property type="protein sequence ID" value="VDI77119.1"/>
    <property type="molecule type" value="Genomic_DNA"/>
</dbReference>
<gene>
    <name evidence="13" type="ORF">MGAL_10B076773</name>
</gene>
<evidence type="ECO:0000313" key="14">
    <source>
        <dbReference type="Proteomes" id="UP000596742"/>
    </source>
</evidence>
<reference evidence="13" key="1">
    <citation type="submission" date="2018-11" db="EMBL/GenBank/DDBJ databases">
        <authorList>
            <person name="Alioto T."/>
            <person name="Alioto T."/>
        </authorList>
    </citation>
    <scope>NUCLEOTIDE SEQUENCE</scope>
</reference>
<comment type="caution">
    <text evidence="13">The sequence shown here is derived from an EMBL/GenBank/DDBJ whole genome shotgun (WGS) entry which is preliminary data.</text>
</comment>
<evidence type="ECO:0000256" key="12">
    <source>
        <dbReference type="SAM" id="MobiDB-lite"/>
    </source>
</evidence>
<evidence type="ECO:0000256" key="7">
    <source>
        <dbReference type="ARBA" id="ARBA00022782"/>
    </source>
</evidence>
<evidence type="ECO:0000256" key="8">
    <source>
        <dbReference type="ARBA" id="ARBA00023054"/>
    </source>
</evidence>
<sequence length="695" mass="80676">MAENLNTPSHFLSVKPPVPIIMTGQKEKIDLLPPSAFQDIGKDDAWKELARATTDVMNLKLENQKLRDEQNKPIFVPTPVAKSPREECRYNAKEDRKYIDELITKQASEIAELRNEIRQLKCVHKEEITEIERQTTASERKNIQTIAILEADLKSREDRYDSQVDRLSSEHQREVETLYNQIRTLEDQLSSVSTRSKDRIRQLESELEKEREEALENASRLQLEIKTLTNNIENQNKQIMQLKNYIGDTEKGPKPAEVWRKEKETLENKLEILEVDKENIQSNLQLLNIRFSSLNEILRTQEAEVSRVSQDKSDKNKQESLLLTRWREKVFALMVQQKSAAIIRHKDEQNWKGKVGDLESRLVSANNQMNVLSHAMSDKQAQLDMEVNNNKKLQHEVIQAQQMALLLDDRLTENRQSAEQLQQFCKSVCGKLEESYSVLNTVFSTMKTYGQRISFASGRVEMLQGLFARKKAMSQLHREDKTEPLLQLTDIQDDSSILRRELERVTEERDRVVTQLKQDSETWTERHTAATVQMIEEQKTIIEQEFAEQLADLDRQLNDAKREHTKAVVSLRQLERQTTREKERATEHLNTVEQHYTRQIEGLQQRLQMVESERNLMMATLRQEGLIGRVKNARGEPVQFDESSESQEPEISQPRKPELSPPVKDEPITSVLEDLKSLTSAVMKDDLSSSDEDDD</sequence>
<evidence type="ECO:0000256" key="4">
    <source>
        <dbReference type="ARBA" id="ARBA00016468"/>
    </source>
</evidence>
<organism evidence="13 14">
    <name type="scientific">Mytilus galloprovincialis</name>
    <name type="common">Mediterranean mussel</name>
    <dbReference type="NCBI Taxonomy" id="29158"/>
    <lineage>
        <taxon>Eukaryota</taxon>
        <taxon>Metazoa</taxon>
        <taxon>Spiralia</taxon>
        <taxon>Lophotrochozoa</taxon>
        <taxon>Mollusca</taxon>
        <taxon>Bivalvia</taxon>
        <taxon>Autobranchia</taxon>
        <taxon>Pteriomorphia</taxon>
        <taxon>Mytilida</taxon>
        <taxon>Mytiloidea</taxon>
        <taxon>Mytilidae</taxon>
        <taxon>Mytilinae</taxon>
        <taxon>Mytilus</taxon>
    </lineage>
</organism>
<evidence type="ECO:0000256" key="2">
    <source>
        <dbReference type="ARBA" id="ARBA00004123"/>
    </source>
</evidence>
<keyword evidence="8 11" id="KW-0175">Coiled coil</keyword>
<dbReference type="Pfam" id="PF07111">
    <property type="entry name" value="HCR"/>
    <property type="match status" value="2"/>
</dbReference>
<proteinExistence type="predicted"/>